<dbReference type="CDD" id="cd07957">
    <property type="entry name" value="Anticodon_Ia_Met"/>
    <property type="match status" value="1"/>
</dbReference>
<proteinExistence type="inferred from homology"/>
<dbReference type="InterPro" id="IPR041872">
    <property type="entry name" value="Anticodon_Met"/>
</dbReference>
<evidence type="ECO:0000256" key="6">
    <source>
        <dbReference type="ARBA" id="ARBA00022598"/>
    </source>
</evidence>
<dbReference type="SUPFAM" id="SSF52374">
    <property type="entry name" value="Nucleotidylyl transferase"/>
    <property type="match status" value="1"/>
</dbReference>
<dbReference type="InterPro" id="IPR015413">
    <property type="entry name" value="Methionyl/Leucyl_tRNA_Synth"/>
</dbReference>
<dbReference type="Gene3D" id="2.170.220.10">
    <property type="match status" value="1"/>
</dbReference>
<comment type="subunit">
    <text evidence="3 13">Homodimer.</text>
</comment>
<feature type="region of interest" description="Disordered" evidence="15">
    <location>
        <begin position="526"/>
        <end position="554"/>
    </location>
</feature>
<evidence type="ECO:0000256" key="7">
    <source>
        <dbReference type="ARBA" id="ARBA00022741"/>
    </source>
</evidence>
<evidence type="ECO:0000313" key="18">
    <source>
        <dbReference type="Proteomes" id="UP000434554"/>
    </source>
</evidence>
<evidence type="ECO:0000256" key="10">
    <source>
        <dbReference type="ARBA" id="ARBA00022917"/>
    </source>
</evidence>
<protein>
    <recommendedName>
        <fullName evidence="13">Methionine--tRNA ligase</fullName>
        <ecNumber evidence="13">6.1.1.10</ecNumber>
    </recommendedName>
    <alternativeName>
        <fullName evidence="13">Methionyl-tRNA synthetase</fullName>
        <shortName evidence="13">MetRS</shortName>
    </alternativeName>
</protein>
<gene>
    <name evidence="13 17" type="primary">metG</name>
    <name evidence="17" type="ORF">F8R14_04045</name>
</gene>
<keyword evidence="8 13" id="KW-0067">ATP-binding</keyword>
<dbReference type="Gene3D" id="2.40.50.140">
    <property type="entry name" value="Nucleic acid-binding proteins"/>
    <property type="match status" value="1"/>
</dbReference>
<dbReference type="RefSeq" id="WP_127008625.1">
    <property type="nucleotide sequence ID" value="NZ_CALMIE010000212.1"/>
</dbReference>
<dbReference type="InterPro" id="IPR004495">
    <property type="entry name" value="Met-tRNA-synth_bsu_C"/>
</dbReference>
<evidence type="ECO:0000259" key="16">
    <source>
        <dbReference type="PROSITE" id="PS50886"/>
    </source>
</evidence>
<dbReference type="CDD" id="cd00814">
    <property type="entry name" value="MetRS_core"/>
    <property type="match status" value="1"/>
</dbReference>
<dbReference type="GO" id="GO:0005737">
    <property type="term" value="C:cytoplasm"/>
    <property type="evidence" value="ECO:0007669"/>
    <property type="project" value="UniProtKB-SubCell"/>
</dbReference>
<comment type="subcellular location">
    <subcellularLocation>
        <location evidence="2 13">Cytoplasm</location>
    </subcellularLocation>
</comment>
<dbReference type="PROSITE" id="PS50886">
    <property type="entry name" value="TRBD"/>
    <property type="match status" value="1"/>
</dbReference>
<keyword evidence="11 13" id="KW-0030">Aminoacyl-tRNA synthetase</keyword>
<evidence type="ECO:0000256" key="5">
    <source>
        <dbReference type="ARBA" id="ARBA00022555"/>
    </source>
</evidence>
<dbReference type="AlphaFoldDB" id="A0A833CCJ2"/>
<reference evidence="17 18" key="1">
    <citation type="submission" date="2019-09" db="EMBL/GenBank/DDBJ databases">
        <title>Draft genome sequence of 3 type strains from the CCUG.</title>
        <authorList>
            <person name="Pineiro-Iglesias B."/>
            <person name="Tunovic T."/>
            <person name="Unosson C."/>
            <person name="Inganas E."/>
            <person name="Ohlen M."/>
            <person name="Cardew S."/>
            <person name="Jensie-Markopoulos S."/>
            <person name="Salva-Serra F."/>
            <person name="Jaen-Luchoro D."/>
            <person name="Karlsson R."/>
            <person name="Svensson-Stadler L."/>
            <person name="Chun J."/>
            <person name="Moore E."/>
        </authorList>
    </citation>
    <scope>NUCLEOTIDE SEQUENCE [LARGE SCALE GENOMIC DNA]</scope>
    <source>
        <strain evidence="17 18">CCUG 65427</strain>
    </source>
</reference>
<feature type="compositionally biased region" description="Basic and acidic residues" evidence="15">
    <location>
        <begin position="528"/>
        <end position="540"/>
    </location>
</feature>
<keyword evidence="6 13" id="KW-0436">Ligase</keyword>
<dbReference type="GeneID" id="83055940"/>
<sequence length="676" mass="76342">MSDTTNKRFYITTPIYYPSAKLHIGHTYCTTIADTVARFKRRAGYDVRFLTGSDEHGQKIQRAAEALGITPLEYTTKIVNGFQELWKALNISNDDFIRTTEKRHEKVVQYLFQKAYDKGDIYKSKYKGWYCTPDETFWTEQKLGPNHTCPDCGRPVEEVEEESYFFRMGKYADQWLKFIEENPDFIQPEARRNEMIQFVKQGLEDLAVSRTSFDWGIKVPFDPKHVVYVWFDALVNYISALNPLEEDDSLFKKFWPADIHLVGKEIVRFHSIIWPIMLMSLELPIPKKVFGHGWLVVDGTKMSKSLGNVVDPIPLINMYGSDALRYYLLSEIHLGNDGNFTLPNFVQRVNSDLANDLGNLLNRTVAMIEKYHGGVITAMPSVSEFDKDLAAMAETTVKDYENYMEAFDLNRALKTVWAFIGRTNKYIDETMPWVLAKGAEAGDAEKLQTVMYHLAEALRIIAVLVDPVIPTGAPKIWEQLGLTGFAEAKLDDVRQWGGLASGTKVVKGEPIYPRFEVTEMVEAPAETAKAEDAKAADKGAAKTGTEGADETDHVNDGAEAAEQEIPPIKENVEYDDFAKLDLRVAKVISCEKVKKSKKLLKFVLDVGVEERTVVSGISQYYEPEDMIGKKVIYLANLAPKKLMGIESYGMILSASDFADHLEVTNIESLIPGSLVK</sequence>
<dbReference type="PANTHER" id="PTHR43326">
    <property type="entry name" value="METHIONYL-TRNA SYNTHETASE"/>
    <property type="match status" value="1"/>
</dbReference>
<dbReference type="Pfam" id="PF19303">
    <property type="entry name" value="Anticodon_3"/>
    <property type="match status" value="1"/>
</dbReference>
<dbReference type="InterPro" id="IPR002547">
    <property type="entry name" value="tRNA-bd_dom"/>
</dbReference>
<dbReference type="PANTHER" id="PTHR43326:SF1">
    <property type="entry name" value="METHIONINE--TRNA LIGASE, MITOCHONDRIAL"/>
    <property type="match status" value="1"/>
</dbReference>
<dbReference type="EMBL" id="WBKH01000004">
    <property type="protein sequence ID" value="KAB1478885.1"/>
    <property type="molecule type" value="Genomic_DNA"/>
</dbReference>
<dbReference type="FunFam" id="2.170.220.10:FF:000002">
    <property type="entry name" value="Methionine--tRNA ligase"/>
    <property type="match status" value="1"/>
</dbReference>
<evidence type="ECO:0000256" key="3">
    <source>
        <dbReference type="ARBA" id="ARBA00011738"/>
    </source>
</evidence>
<evidence type="ECO:0000313" key="17">
    <source>
        <dbReference type="EMBL" id="KAB1478885.1"/>
    </source>
</evidence>
<dbReference type="SUPFAM" id="SSF50249">
    <property type="entry name" value="Nucleic acid-binding proteins"/>
    <property type="match status" value="1"/>
</dbReference>
<evidence type="ECO:0000256" key="13">
    <source>
        <dbReference type="HAMAP-Rule" id="MF_01228"/>
    </source>
</evidence>
<evidence type="ECO:0000256" key="2">
    <source>
        <dbReference type="ARBA" id="ARBA00004496"/>
    </source>
</evidence>
<comment type="caution">
    <text evidence="13">Lacks conserved residue(s) required for the propagation of feature annotation.</text>
</comment>
<comment type="function">
    <text evidence="1 13">Is required not only for elongation of protein synthesis but also for the initiation of all mRNA translation through initiator tRNA(fMet) aminoacylation.</text>
</comment>
<dbReference type="PROSITE" id="PS00178">
    <property type="entry name" value="AA_TRNA_LIGASE_I"/>
    <property type="match status" value="1"/>
</dbReference>
<dbReference type="GO" id="GO:0006431">
    <property type="term" value="P:methionyl-tRNA aminoacylation"/>
    <property type="evidence" value="ECO:0007669"/>
    <property type="project" value="UniProtKB-UniRule"/>
</dbReference>
<dbReference type="GO" id="GO:0004825">
    <property type="term" value="F:methionine-tRNA ligase activity"/>
    <property type="evidence" value="ECO:0007669"/>
    <property type="project" value="UniProtKB-UniRule"/>
</dbReference>
<evidence type="ECO:0000256" key="9">
    <source>
        <dbReference type="ARBA" id="ARBA00022884"/>
    </source>
</evidence>
<evidence type="ECO:0000256" key="8">
    <source>
        <dbReference type="ARBA" id="ARBA00022840"/>
    </source>
</evidence>
<dbReference type="NCBIfam" id="NF008900">
    <property type="entry name" value="PRK12267.1"/>
    <property type="match status" value="1"/>
</dbReference>
<dbReference type="HAMAP" id="MF_01228">
    <property type="entry name" value="Met_tRNA_synth_type2"/>
    <property type="match status" value="1"/>
</dbReference>
<dbReference type="InterPro" id="IPR033911">
    <property type="entry name" value="MetRS_core"/>
</dbReference>
<dbReference type="Gene3D" id="3.40.50.620">
    <property type="entry name" value="HUPs"/>
    <property type="match status" value="1"/>
</dbReference>
<dbReference type="SUPFAM" id="SSF47323">
    <property type="entry name" value="Anticodon-binding domain of a subclass of class I aminoacyl-tRNA synthetases"/>
    <property type="match status" value="1"/>
</dbReference>
<dbReference type="NCBIfam" id="TIGR00399">
    <property type="entry name" value="metG_C_term"/>
    <property type="match status" value="1"/>
</dbReference>
<name>A0A833CCJ2_9FIRM</name>
<keyword evidence="10 13" id="KW-0648">Protein biosynthesis</keyword>
<evidence type="ECO:0000256" key="15">
    <source>
        <dbReference type="SAM" id="MobiDB-lite"/>
    </source>
</evidence>
<feature type="short sequence motif" description="'KMSKS' region" evidence="13">
    <location>
        <begin position="301"/>
        <end position="305"/>
    </location>
</feature>
<dbReference type="GO" id="GO:0005524">
    <property type="term" value="F:ATP binding"/>
    <property type="evidence" value="ECO:0007669"/>
    <property type="project" value="UniProtKB-UniRule"/>
</dbReference>
<dbReference type="InterPro" id="IPR001412">
    <property type="entry name" value="aa-tRNA-synth_I_CS"/>
</dbReference>
<dbReference type="InterPro" id="IPR023457">
    <property type="entry name" value="Met-tRNA_synth_2"/>
</dbReference>
<dbReference type="InterPro" id="IPR014729">
    <property type="entry name" value="Rossmann-like_a/b/a_fold"/>
</dbReference>
<organism evidence="17 18">
    <name type="scientific">Veillonella seminalis</name>
    <dbReference type="NCBI Taxonomy" id="1502943"/>
    <lineage>
        <taxon>Bacteria</taxon>
        <taxon>Bacillati</taxon>
        <taxon>Bacillota</taxon>
        <taxon>Negativicutes</taxon>
        <taxon>Veillonellales</taxon>
        <taxon>Veillonellaceae</taxon>
        <taxon>Veillonella</taxon>
    </lineage>
</organism>
<keyword evidence="7 13" id="KW-0547">Nucleotide-binding</keyword>
<evidence type="ECO:0000256" key="4">
    <source>
        <dbReference type="ARBA" id="ARBA00022490"/>
    </source>
</evidence>
<evidence type="ECO:0000256" key="12">
    <source>
        <dbReference type="ARBA" id="ARBA00047364"/>
    </source>
</evidence>
<dbReference type="NCBIfam" id="TIGR00398">
    <property type="entry name" value="metG"/>
    <property type="match status" value="1"/>
</dbReference>
<keyword evidence="4 13" id="KW-0963">Cytoplasm</keyword>
<keyword evidence="9 13" id="KW-0694">RNA-binding</keyword>
<evidence type="ECO:0000256" key="14">
    <source>
        <dbReference type="RuleBase" id="RU363039"/>
    </source>
</evidence>
<dbReference type="InterPro" id="IPR014758">
    <property type="entry name" value="Met-tRNA_synth"/>
</dbReference>
<dbReference type="InterPro" id="IPR009080">
    <property type="entry name" value="tRNAsynth_Ia_anticodon-bd"/>
</dbReference>
<evidence type="ECO:0000256" key="11">
    <source>
        <dbReference type="ARBA" id="ARBA00023146"/>
    </source>
</evidence>
<accession>A0A833CCJ2</accession>
<dbReference type="FunFam" id="2.40.50.140:FF:000042">
    <property type="entry name" value="Methionine--tRNA ligase"/>
    <property type="match status" value="1"/>
</dbReference>
<comment type="similarity">
    <text evidence="14">Belongs to the class-I aminoacyl-tRNA synthetase family.</text>
</comment>
<dbReference type="EC" id="6.1.1.10" evidence="13"/>
<feature type="domain" description="TRNA-binding" evidence="16">
    <location>
        <begin position="576"/>
        <end position="676"/>
    </location>
</feature>
<feature type="binding site" evidence="13">
    <location>
        <position position="152"/>
    </location>
    <ligand>
        <name>Zn(2+)</name>
        <dbReference type="ChEBI" id="CHEBI:29105"/>
    </ligand>
</feature>
<dbReference type="Gene3D" id="1.10.730.10">
    <property type="entry name" value="Isoleucyl-tRNA Synthetase, Domain 1"/>
    <property type="match status" value="1"/>
</dbReference>
<dbReference type="Pfam" id="PF09334">
    <property type="entry name" value="tRNA-synt_1g"/>
    <property type="match status" value="2"/>
</dbReference>
<dbReference type="Proteomes" id="UP000434554">
    <property type="component" value="Unassembled WGS sequence"/>
</dbReference>
<dbReference type="PRINTS" id="PR01041">
    <property type="entry name" value="TRNASYNTHMET"/>
</dbReference>
<feature type="short sequence motif" description="'HIGH' region" evidence="13">
    <location>
        <begin position="16"/>
        <end position="26"/>
    </location>
</feature>
<evidence type="ECO:0000256" key="1">
    <source>
        <dbReference type="ARBA" id="ARBA00003314"/>
    </source>
</evidence>
<feature type="binding site" evidence="13">
    <location>
        <position position="131"/>
    </location>
    <ligand>
        <name>Zn(2+)</name>
        <dbReference type="ChEBI" id="CHEBI:29105"/>
    </ligand>
</feature>
<feature type="binding site" evidence="13">
    <location>
        <position position="149"/>
    </location>
    <ligand>
        <name>Zn(2+)</name>
        <dbReference type="ChEBI" id="CHEBI:29105"/>
    </ligand>
</feature>
<comment type="caution">
    <text evidence="17">The sequence shown here is derived from an EMBL/GenBank/DDBJ whole genome shotgun (WGS) entry which is preliminary data.</text>
</comment>
<dbReference type="FunFam" id="1.10.730.10:FF:000026">
    <property type="entry name" value="Methionine--tRNA ligase"/>
    <property type="match status" value="1"/>
</dbReference>
<dbReference type="GO" id="GO:0000049">
    <property type="term" value="F:tRNA binding"/>
    <property type="evidence" value="ECO:0007669"/>
    <property type="project" value="UniProtKB-UniRule"/>
</dbReference>
<keyword evidence="5 13" id="KW-0820">tRNA-binding</keyword>
<dbReference type="InterPro" id="IPR012340">
    <property type="entry name" value="NA-bd_OB-fold"/>
</dbReference>
<comment type="catalytic activity">
    <reaction evidence="12 13">
        <text>tRNA(Met) + L-methionine + ATP = L-methionyl-tRNA(Met) + AMP + diphosphate</text>
        <dbReference type="Rhea" id="RHEA:13481"/>
        <dbReference type="Rhea" id="RHEA-COMP:9667"/>
        <dbReference type="Rhea" id="RHEA-COMP:9698"/>
        <dbReference type="ChEBI" id="CHEBI:30616"/>
        <dbReference type="ChEBI" id="CHEBI:33019"/>
        <dbReference type="ChEBI" id="CHEBI:57844"/>
        <dbReference type="ChEBI" id="CHEBI:78442"/>
        <dbReference type="ChEBI" id="CHEBI:78530"/>
        <dbReference type="ChEBI" id="CHEBI:456215"/>
        <dbReference type="EC" id="6.1.1.10"/>
    </reaction>
</comment>
<dbReference type="Pfam" id="PF01588">
    <property type="entry name" value="tRNA_bind"/>
    <property type="match status" value="1"/>
</dbReference>